<keyword evidence="2" id="KW-1185">Reference proteome</keyword>
<evidence type="ECO:0000313" key="1">
    <source>
        <dbReference type="EMBL" id="KAK4111420.1"/>
    </source>
</evidence>
<accession>A0AAN6TBR7</accession>
<sequence>MNLDWRDVKSITGCTCNTCRVCIICVSRTLMQILLTPGLWFTSLDVFLRSSTSAPPRALVYTYEGIALGCLWPCSNNGRLGI</sequence>
<name>A0AAN6TBR7_9PEZI</name>
<dbReference type="GeneID" id="89932831"/>
<dbReference type="EMBL" id="MU853346">
    <property type="protein sequence ID" value="KAK4111420.1"/>
    <property type="molecule type" value="Genomic_DNA"/>
</dbReference>
<dbReference type="RefSeq" id="XP_064668990.1">
    <property type="nucleotide sequence ID" value="XM_064808708.1"/>
</dbReference>
<reference evidence="1" key="1">
    <citation type="journal article" date="2023" name="Mol. Phylogenet. Evol.">
        <title>Genome-scale phylogeny and comparative genomics of the fungal order Sordariales.</title>
        <authorList>
            <person name="Hensen N."/>
            <person name="Bonometti L."/>
            <person name="Westerberg I."/>
            <person name="Brannstrom I.O."/>
            <person name="Guillou S."/>
            <person name="Cros-Aarteil S."/>
            <person name="Calhoun S."/>
            <person name="Haridas S."/>
            <person name="Kuo A."/>
            <person name="Mondo S."/>
            <person name="Pangilinan J."/>
            <person name="Riley R."/>
            <person name="LaButti K."/>
            <person name="Andreopoulos B."/>
            <person name="Lipzen A."/>
            <person name="Chen C."/>
            <person name="Yan M."/>
            <person name="Daum C."/>
            <person name="Ng V."/>
            <person name="Clum A."/>
            <person name="Steindorff A."/>
            <person name="Ohm R.A."/>
            <person name="Martin F."/>
            <person name="Silar P."/>
            <person name="Natvig D.O."/>
            <person name="Lalanne C."/>
            <person name="Gautier V."/>
            <person name="Ament-Velasquez S.L."/>
            <person name="Kruys A."/>
            <person name="Hutchinson M.I."/>
            <person name="Powell A.J."/>
            <person name="Barry K."/>
            <person name="Miller A.N."/>
            <person name="Grigoriev I.V."/>
            <person name="Debuchy R."/>
            <person name="Gladieux P."/>
            <person name="Hiltunen Thoren M."/>
            <person name="Johannesson H."/>
        </authorList>
    </citation>
    <scope>NUCLEOTIDE SEQUENCE</scope>
    <source>
        <strain evidence="1">CBS 508.74</strain>
    </source>
</reference>
<comment type="caution">
    <text evidence="1">The sequence shown here is derived from an EMBL/GenBank/DDBJ whole genome shotgun (WGS) entry which is preliminary data.</text>
</comment>
<evidence type="ECO:0000313" key="2">
    <source>
        <dbReference type="Proteomes" id="UP001302812"/>
    </source>
</evidence>
<protein>
    <submittedName>
        <fullName evidence="1">Uncharacterized protein</fullName>
    </submittedName>
</protein>
<organism evidence="1 2">
    <name type="scientific">Canariomyces notabilis</name>
    <dbReference type="NCBI Taxonomy" id="2074819"/>
    <lineage>
        <taxon>Eukaryota</taxon>
        <taxon>Fungi</taxon>
        <taxon>Dikarya</taxon>
        <taxon>Ascomycota</taxon>
        <taxon>Pezizomycotina</taxon>
        <taxon>Sordariomycetes</taxon>
        <taxon>Sordariomycetidae</taxon>
        <taxon>Sordariales</taxon>
        <taxon>Chaetomiaceae</taxon>
        <taxon>Canariomyces</taxon>
    </lineage>
</organism>
<dbReference type="Proteomes" id="UP001302812">
    <property type="component" value="Unassembled WGS sequence"/>
</dbReference>
<reference evidence="1" key="2">
    <citation type="submission" date="2023-05" db="EMBL/GenBank/DDBJ databases">
        <authorList>
            <consortium name="Lawrence Berkeley National Laboratory"/>
            <person name="Steindorff A."/>
            <person name="Hensen N."/>
            <person name="Bonometti L."/>
            <person name="Westerberg I."/>
            <person name="Brannstrom I.O."/>
            <person name="Guillou S."/>
            <person name="Cros-Aarteil S."/>
            <person name="Calhoun S."/>
            <person name="Haridas S."/>
            <person name="Kuo A."/>
            <person name="Mondo S."/>
            <person name="Pangilinan J."/>
            <person name="Riley R."/>
            <person name="Labutti K."/>
            <person name="Andreopoulos B."/>
            <person name="Lipzen A."/>
            <person name="Chen C."/>
            <person name="Yanf M."/>
            <person name="Daum C."/>
            <person name="Ng V."/>
            <person name="Clum A."/>
            <person name="Ohm R."/>
            <person name="Martin F."/>
            <person name="Silar P."/>
            <person name="Natvig D."/>
            <person name="Lalanne C."/>
            <person name="Gautier V."/>
            <person name="Ament-Velasquez S.L."/>
            <person name="Kruys A."/>
            <person name="Hutchinson M.I."/>
            <person name="Powell A.J."/>
            <person name="Barry K."/>
            <person name="Miller A.N."/>
            <person name="Grigoriev I.V."/>
            <person name="Debuchy R."/>
            <person name="Gladieux P."/>
            <person name="Thoren M.H."/>
            <person name="Johannesson H."/>
        </authorList>
    </citation>
    <scope>NUCLEOTIDE SEQUENCE</scope>
    <source>
        <strain evidence="1">CBS 508.74</strain>
    </source>
</reference>
<dbReference type="AlphaFoldDB" id="A0AAN6TBR7"/>
<proteinExistence type="predicted"/>
<gene>
    <name evidence="1" type="ORF">N656DRAFT_161192</name>
</gene>